<dbReference type="Pfam" id="PF00072">
    <property type="entry name" value="Response_reg"/>
    <property type="match status" value="1"/>
</dbReference>
<dbReference type="SUPFAM" id="SSF52172">
    <property type="entry name" value="CheY-like"/>
    <property type="match status" value="1"/>
</dbReference>
<evidence type="ECO:0000256" key="2">
    <source>
        <dbReference type="PROSITE-ProRule" id="PRU00169"/>
    </source>
</evidence>
<evidence type="ECO:0000259" key="4">
    <source>
        <dbReference type="PROSITE" id="PS50930"/>
    </source>
</evidence>
<evidence type="ECO:0000256" key="1">
    <source>
        <dbReference type="ARBA" id="ARBA00023012"/>
    </source>
</evidence>
<dbReference type="PROSITE" id="PS50110">
    <property type="entry name" value="RESPONSE_REGULATORY"/>
    <property type="match status" value="1"/>
</dbReference>
<organism evidence="5 6">
    <name type="scientific">Gammaproteobacteria bacterium LSUCC0057</name>
    <dbReference type="NCBI Taxonomy" id="2559237"/>
    <lineage>
        <taxon>Bacteria</taxon>
        <taxon>Pseudomonadati</taxon>
        <taxon>Pseudomonadota</taxon>
        <taxon>Gammaproteobacteria</taxon>
        <taxon>Cellvibrionales</taxon>
        <taxon>Porticoccaceae</taxon>
        <taxon>SAR92 clade</taxon>
    </lineage>
</organism>
<name>A0A4Y8UNH7_9GAMM</name>
<proteinExistence type="predicted"/>
<dbReference type="PROSITE" id="PS50930">
    <property type="entry name" value="HTH_LYTTR"/>
    <property type="match status" value="1"/>
</dbReference>
<feature type="modified residue" description="4-aspartylphosphate" evidence="2">
    <location>
        <position position="59"/>
    </location>
</feature>
<dbReference type="GO" id="GO:0003677">
    <property type="term" value="F:DNA binding"/>
    <property type="evidence" value="ECO:0007669"/>
    <property type="project" value="InterPro"/>
</dbReference>
<dbReference type="PANTHER" id="PTHR37299:SF1">
    <property type="entry name" value="STAGE 0 SPORULATION PROTEIN A HOMOLOG"/>
    <property type="match status" value="1"/>
</dbReference>
<comment type="caution">
    <text evidence="5">The sequence shown here is derived from an EMBL/GenBank/DDBJ whole genome shotgun (WGS) entry which is preliminary data.</text>
</comment>
<feature type="domain" description="HTH LytTR-type" evidence="4">
    <location>
        <begin position="162"/>
        <end position="265"/>
    </location>
</feature>
<dbReference type="InterPro" id="IPR046947">
    <property type="entry name" value="LytR-like"/>
</dbReference>
<sequence length="265" mass="28837">MSAGDPLRVMVVDDEPLARQLMVSMLASDPSLEVVAEAGNIRQAKQLIETLRPELIFLDIEMPGGSGFDLVKTLQADTMPLVIFATAFDQYALAAFDLHAVDYLLKPFDPTRVAESVARARTRLLSDTLRDGGAWQSKGQLLAALEQYQPQVAAGAVNAGKLAITDGGATTLLAFDSIDWVDAAGDYMCVHSDGKTYVMRSTLKHLEEKLAGTAIVRIHRSTLVNLNKVTEIAVLAKGERQLTLENGAKLKVSRNYRDTLAPIER</sequence>
<dbReference type="InterPro" id="IPR007492">
    <property type="entry name" value="LytTR_DNA-bd_dom"/>
</dbReference>
<dbReference type="InterPro" id="IPR011006">
    <property type="entry name" value="CheY-like_superfamily"/>
</dbReference>
<dbReference type="Pfam" id="PF04397">
    <property type="entry name" value="LytTR"/>
    <property type="match status" value="1"/>
</dbReference>
<feature type="domain" description="Response regulatory" evidence="3">
    <location>
        <begin position="8"/>
        <end position="121"/>
    </location>
</feature>
<dbReference type="Gene3D" id="3.40.50.2300">
    <property type="match status" value="1"/>
</dbReference>
<dbReference type="InterPro" id="IPR001789">
    <property type="entry name" value="Sig_transdc_resp-reg_receiver"/>
</dbReference>
<dbReference type="OrthoDB" id="236568at2"/>
<dbReference type="AlphaFoldDB" id="A0A4Y8UNH7"/>
<keyword evidence="6" id="KW-1185">Reference proteome</keyword>
<evidence type="ECO:0000313" key="5">
    <source>
        <dbReference type="EMBL" id="TFH69234.1"/>
    </source>
</evidence>
<keyword evidence="2" id="KW-0597">Phosphoprotein</keyword>
<evidence type="ECO:0000313" key="6">
    <source>
        <dbReference type="Proteomes" id="UP000298133"/>
    </source>
</evidence>
<dbReference type="SMART" id="SM00850">
    <property type="entry name" value="LytTR"/>
    <property type="match status" value="1"/>
</dbReference>
<dbReference type="SMART" id="SM00448">
    <property type="entry name" value="REC"/>
    <property type="match status" value="1"/>
</dbReference>
<dbReference type="Gene3D" id="2.40.50.1020">
    <property type="entry name" value="LytTr DNA-binding domain"/>
    <property type="match status" value="1"/>
</dbReference>
<evidence type="ECO:0000259" key="3">
    <source>
        <dbReference type="PROSITE" id="PS50110"/>
    </source>
</evidence>
<accession>A0A4Y8UNH7</accession>
<dbReference type="GO" id="GO:0000156">
    <property type="term" value="F:phosphorelay response regulator activity"/>
    <property type="evidence" value="ECO:0007669"/>
    <property type="project" value="InterPro"/>
</dbReference>
<keyword evidence="1" id="KW-0902">Two-component regulatory system</keyword>
<protein>
    <submittedName>
        <fullName evidence="5">Response regulator</fullName>
    </submittedName>
</protein>
<dbReference type="PANTHER" id="PTHR37299">
    <property type="entry name" value="TRANSCRIPTIONAL REGULATOR-RELATED"/>
    <property type="match status" value="1"/>
</dbReference>
<gene>
    <name evidence="5" type="ORF">E3W66_04760</name>
</gene>
<dbReference type="Proteomes" id="UP000298133">
    <property type="component" value="Unassembled WGS sequence"/>
</dbReference>
<dbReference type="EMBL" id="SPIA01000001">
    <property type="protein sequence ID" value="TFH69234.1"/>
    <property type="molecule type" value="Genomic_DNA"/>
</dbReference>
<reference evidence="5 6" key="1">
    <citation type="submission" date="2019-03" db="EMBL/GenBank/DDBJ databases">
        <title>Draft genome of Gammaproteobacteria bacterium LSUCC0057, a member of the SAR92 clade.</title>
        <authorList>
            <person name="Lanclos V.C."/>
            <person name="Doiron C."/>
            <person name="Henson M.W."/>
            <person name="Thrash J.C."/>
        </authorList>
    </citation>
    <scope>NUCLEOTIDE SEQUENCE [LARGE SCALE GENOMIC DNA]</scope>
    <source>
        <strain evidence="5 6">LSUCC0057</strain>
    </source>
</reference>